<dbReference type="GO" id="GO:0012505">
    <property type="term" value="C:endomembrane system"/>
    <property type="evidence" value="ECO:0007669"/>
    <property type="project" value="UniProtKB-SubCell"/>
</dbReference>
<dbReference type="GO" id="GO:0006886">
    <property type="term" value="P:intracellular protein transport"/>
    <property type="evidence" value="ECO:0007669"/>
    <property type="project" value="UniProtKB-UniRule"/>
</dbReference>
<dbReference type="PANTHER" id="PTHR12894">
    <property type="entry name" value="CNH DOMAIN CONTAINING"/>
    <property type="match status" value="1"/>
</dbReference>
<feature type="repeat" description="CHCR" evidence="4">
    <location>
        <begin position="470"/>
        <end position="668"/>
    </location>
</feature>
<dbReference type="GO" id="GO:0034058">
    <property type="term" value="P:endosomal vesicle fusion"/>
    <property type="evidence" value="ECO:0007669"/>
    <property type="project" value="TreeGrafter"/>
</dbReference>
<dbReference type="GO" id="GO:0016020">
    <property type="term" value="C:membrane"/>
    <property type="evidence" value="ECO:0007669"/>
    <property type="project" value="TreeGrafter"/>
</dbReference>
<dbReference type="AlphaFoldDB" id="A0AA88IMY7"/>
<evidence type="ECO:0000313" key="7">
    <source>
        <dbReference type="Proteomes" id="UP001187531"/>
    </source>
</evidence>
<dbReference type="EMBL" id="JAVRJZ010000004">
    <property type="protein sequence ID" value="KAK2723617.1"/>
    <property type="molecule type" value="Genomic_DNA"/>
</dbReference>
<proteinExistence type="inferred from homology"/>
<reference evidence="6" key="1">
    <citation type="submission" date="2023-07" db="EMBL/GenBank/DDBJ databases">
        <title>Chromosome-level genome assembly of Artemia franciscana.</title>
        <authorList>
            <person name="Jo E."/>
        </authorList>
    </citation>
    <scope>NUCLEOTIDE SEQUENCE</scope>
    <source>
        <tissue evidence="6">Whole body</tissue>
    </source>
</reference>
<accession>A0AA88IMY7</accession>
<keyword evidence="7" id="KW-1185">Reference proteome</keyword>
<dbReference type="InterPro" id="IPR000547">
    <property type="entry name" value="Clathrin_H-chain/VPS_repeat"/>
</dbReference>
<feature type="domain" description="CNH" evidence="5">
    <location>
        <begin position="1"/>
        <end position="191"/>
    </location>
</feature>
<keyword evidence="2" id="KW-0472">Membrane</keyword>
<gene>
    <name evidence="6" type="ORF">QYM36_002081</name>
</gene>
<evidence type="ECO:0000256" key="2">
    <source>
        <dbReference type="ARBA" id="ARBA00023136"/>
    </source>
</evidence>
<dbReference type="PANTHER" id="PTHR12894:SF49">
    <property type="entry name" value="VAM6_VPS39-LIKE PROTEIN"/>
    <property type="match status" value="1"/>
</dbReference>
<name>A0AA88IMY7_ARTSF</name>
<dbReference type="Pfam" id="PF10366">
    <property type="entry name" value="Vps39_1"/>
    <property type="match status" value="1"/>
</dbReference>
<dbReference type="Proteomes" id="UP001187531">
    <property type="component" value="Unassembled WGS sequence"/>
</dbReference>
<comment type="similarity">
    <text evidence="3">Belongs to the VAM6/VPS39 family.</text>
</comment>
<dbReference type="Pfam" id="PF00780">
    <property type="entry name" value="CNH"/>
    <property type="match status" value="1"/>
</dbReference>
<evidence type="ECO:0000256" key="4">
    <source>
        <dbReference type="PROSITE-ProRule" id="PRU01006"/>
    </source>
</evidence>
<dbReference type="InterPro" id="IPR019452">
    <property type="entry name" value="VPS39/TGF_beta_rcpt-assoc_1"/>
</dbReference>
<dbReference type="PROSITE" id="PS50236">
    <property type="entry name" value="CHCR"/>
    <property type="match status" value="1"/>
</dbReference>
<protein>
    <recommendedName>
        <fullName evidence="5">CNH domain-containing protein</fullName>
    </recommendedName>
</protein>
<sequence>MPLISSVKNSKGALVFSTNINTEISLTGEKAAVIRLVVAVKRKLQLYYWKSREFKELGPELLLPDTPRSIEWNDESICVGIRGEYLLLRTNGDKKELFFTGRIPEPTVSSLSDGRFVLSKDDMSIFVGPDGISFEEKVKWKEPPSSVVEDSPYLVGVLPDSLEVHSFEPWIQIQSVEAIKVKHLCSVTGKRGVLFAASPSQIWRLTSIPVHVQLPALMSEKLFGLATKLATMSDEPPEVLKNQIQRIQSIQAFDFFCQRNFKDAMTLFLQLETDPSHVIGLYPDLLPESYRSKIQYPEELPFLQGKDLENALAALIEYLTEIRRSLQGNVKSLSGPSPGSEGTHGVKTKKQLLQIIDTTLLKCYLKTNDALIASLLRLKDNYCHLEETEQVLIRYSKWGELVILYQNKGLHRKALELLKEQALKSPDLPLGNHMRTVSYLQQLGCENLDLILEFSDWVLCAHPSEGLKIFTEDVQEVEYLPRGKILDYLMRLHPHLVLPYLEHVIYSWEDTSTLFHNKLAIGYIDRITRLAIGNQPGFLSDFVGLSPIPDSEEFKSMCSSPSSVTSLTSASDSSPLIEYKRRFQFLIETSSYCSWEAVLTHIPKDVLQEERAFILGRLGRHKEALSIFVNTLNDLQGAEKYCSREYVASSNGKDVYVILLKFLLDLKDGSDGQSYLEEALRLVDSAGHRIRPEMALSLLPDGVPVEHLREYLIQALNSCGSERNLMTLLRGLLQADFLVLKHQKSSIESTKIFLKETNLCCLCQKKFTNQSAFVRLPKGLLMHYSCHQQSIQQ</sequence>
<dbReference type="GO" id="GO:0005737">
    <property type="term" value="C:cytoplasm"/>
    <property type="evidence" value="ECO:0007669"/>
    <property type="project" value="TreeGrafter"/>
</dbReference>
<dbReference type="InterPro" id="IPR001180">
    <property type="entry name" value="CNH_dom"/>
</dbReference>
<evidence type="ECO:0000259" key="5">
    <source>
        <dbReference type="PROSITE" id="PS50219"/>
    </source>
</evidence>
<dbReference type="InterPro" id="IPR032914">
    <property type="entry name" value="Vam6/VPS39/TRAP1"/>
</dbReference>
<organism evidence="6 7">
    <name type="scientific">Artemia franciscana</name>
    <name type="common">Brine shrimp</name>
    <name type="synonym">Artemia sanfranciscana</name>
    <dbReference type="NCBI Taxonomy" id="6661"/>
    <lineage>
        <taxon>Eukaryota</taxon>
        <taxon>Metazoa</taxon>
        <taxon>Ecdysozoa</taxon>
        <taxon>Arthropoda</taxon>
        <taxon>Crustacea</taxon>
        <taxon>Branchiopoda</taxon>
        <taxon>Anostraca</taxon>
        <taxon>Artemiidae</taxon>
        <taxon>Artemia</taxon>
    </lineage>
</organism>
<dbReference type="GO" id="GO:0006914">
    <property type="term" value="P:autophagy"/>
    <property type="evidence" value="ECO:0007669"/>
    <property type="project" value="TreeGrafter"/>
</dbReference>
<evidence type="ECO:0000256" key="3">
    <source>
        <dbReference type="ARBA" id="ARBA00038201"/>
    </source>
</evidence>
<evidence type="ECO:0000256" key="1">
    <source>
        <dbReference type="ARBA" id="ARBA00004184"/>
    </source>
</evidence>
<comment type="subcellular location">
    <subcellularLocation>
        <location evidence="1">Endomembrane system</location>
        <topology evidence="1">Peripheral membrane protein</topology>
    </subcellularLocation>
</comment>
<comment type="caution">
    <text evidence="6">The sequence shown here is derived from an EMBL/GenBank/DDBJ whole genome shotgun (WGS) entry which is preliminary data.</text>
</comment>
<evidence type="ECO:0000313" key="6">
    <source>
        <dbReference type="EMBL" id="KAK2723617.1"/>
    </source>
</evidence>
<dbReference type="PROSITE" id="PS50219">
    <property type="entry name" value="CNH"/>
    <property type="match status" value="1"/>
</dbReference>
<dbReference type="Pfam" id="PF10367">
    <property type="entry name" value="zf-Vps39_C"/>
    <property type="match status" value="1"/>
</dbReference>
<dbReference type="InterPro" id="IPR019453">
    <property type="entry name" value="VPS39/TGFA1_Znf"/>
</dbReference>